<dbReference type="Gene3D" id="3.10.310.10">
    <property type="entry name" value="Diaminopimelate Epimerase, Chain A, domain 1"/>
    <property type="match status" value="2"/>
</dbReference>
<dbReference type="NCBIfam" id="TIGR00654">
    <property type="entry name" value="PhzF_family"/>
    <property type="match status" value="1"/>
</dbReference>
<dbReference type="STRING" id="77020.A0A0M8MTS8"/>
<dbReference type="InterPro" id="IPR003719">
    <property type="entry name" value="Phenazine_PhzF-like"/>
</dbReference>
<dbReference type="RefSeq" id="XP_017991282.1">
    <property type="nucleotide sequence ID" value="XM_018136514.1"/>
</dbReference>
<evidence type="ECO:0000313" key="3">
    <source>
        <dbReference type="Proteomes" id="UP000037751"/>
    </source>
</evidence>
<name>A0A0M8MTS8_9BASI</name>
<keyword evidence="3" id="KW-1185">Reference proteome</keyword>
<dbReference type="SUPFAM" id="SSF54506">
    <property type="entry name" value="Diaminopimelate epimerase-like"/>
    <property type="match status" value="1"/>
</dbReference>
<organism evidence="2 3">
    <name type="scientific">Malassezia pachydermatis</name>
    <dbReference type="NCBI Taxonomy" id="77020"/>
    <lineage>
        <taxon>Eukaryota</taxon>
        <taxon>Fungi</taxon>
        <taxon>Dikarya</taxon>
        <taxon>Basidiomycota</taxon>
        <taxon>Ustilaginomycotina</taxon>
        <taxon>Malasseziomycetes</taxon>
        <taxon>Malasseziales</taxon>
        <taxon>Malasseziaceae</taxon>
        <taxon>Malassezia</taxon>
    </lineage>
</organism>
<dbReference type="Pfam" id="PF02567">
    <property type="entry name" value="PhzC-PhzF"/>
    <property type="match status" value="1"/>
</dbReference>
<dbReference type="PANTHER" id="PTHR13774:SF32">
    <property type="entry name" value="ANTISENSE-ENHANCING SEQUENCE 1"/>
    <property type="match status" value="1"/>
</dbReference>
<dbReference type="Proteomes" id="UP000037751">
    <property type="component" value="Unassembled WGS sequence"/>
</dbReference>
<protein>
    <submittedName>
        <fullName evidence="2">Phenazine biosynthesis protein</fullName>
    </submittedName>
</protein>
<dbReference type="OrthoDB" id="75169at2759"/>
<gene>
    <name evidence="2" type="ORF">Malapachy_2019</name>
</gene>
<proteinExistence type="predicted"/>
<accession>A0A0M8MTS8</accession>
<dbReference type="GO" id="GO:0016853">
    <property type="term" value="F:isomerase activity"/>
    <property type="evidence" value="ECO:0007669"/>
    <property type="project" value="TreeGrafter"/>
</dbReference>
<dbReference type="PIRSF" id="PIRSF016184">
    <property type="entry name" value="PhzC_PhzF"/>
    <property type="match status" value="1"/>
</dbReference>
<reference evidence="2 3" key="1">
    <citation type="submission" date="2015-07" db="EMBL/GenBank/DDBJ databases">
        <title>Draft Genome Sequence of Malassezia furfur CBS1878 and Malassezia pachydermatis CBS1879.</title>
        <authorList>
            <person name="Triana S."/>
            <person name="Ohm R."/>
            <person name="Gonzalez A."/>
            <person name="DeCock H."/>
            <person name="Restrepo S."/>
            <person name="Celis A."/>
        </authorList>
    </citation>
    <scope>NUCLEOTIDE SEQUENCE [LARGE SCALE GENOMIC DNA]</scope>
    <source>
        <strain evidence="2 3">CBS 1879</strain>
    </source>
</reference>
<evidence type="ECO:0000313" key="2">
    <source>
        <dbReference type="EMBL" id="KOS13650.1"/>
    </source>
</evidence>
<dbReference type="GO" id="GO:0005737">
    <property type="term" value="C:cytoplasm"/>
    <property type="evidence" value="ECO:0007669"/>
    <property type="project" value="TreeGrafter"/>
</dbReference>
<sequence length="248" mass="27244">MTDDEMQSFANWTNLSETTFLLTPSSPEADYKLRIFTPFRELPFAGHPTLGSAFAWVKNGGVPKKANFLVQECAIGLLPIQYENDSFQVKAPALKRSGPLEEETFQHALEILGLAPEDIVASNWIENGPPWIGLVLHDANAVLNVQPNMSLLSKYDLFLGIIGPHKNGNPADFEVRAFAENFEDPVCGSLNAAVATWLICAKMAPPTYSVRQGTMVRRQGNVGLSTDENQDIWLQGRCAAVIEGKVNI</sequence>
<feature type="active site" evidence="1">
    <location>
        <position position="17"/>
    </location>
</feature>
<dbReference type="VEuPathDB" id="FungiDB:Malapachy_2019"/>
<dbReference type="GeneID" id="28728389"/>
<comment type="caution">
    <text evidence="2">The sequence shown here is derived from an EMBL/GenBank/DDBJ whole genome shotgun (WGS) entry which is preliminary data.</text>
</comment>
<dbReference type="PANTHER" id="PTHR13774">
    <property type="entry name" value="PHENAZINE BIOSYNTHESIS PROTEIN"/>
    <property type="match status" value="1"/>
</dbReference>
<dbReference type="EMBL" id="LGAV01000005">
    <property type="protein sequence ID" value="KOS13650.1"/>
    <property type="molecule type" value="Genomic_DNA"/>
</dbReference>
<evidence type="ECO:0000256" key="1">
    <source>
        <dbReference type="PIRSR" id="PIRSR016184-1"/>
    </source>
</evidence>
<dbReference type="AlphaFoldDB" id="A0A0M8MTS8"/>